<dbReference type="FunFam" id="1.10.10.10:FF:000001">
    <property type="entry name" value="LysR family transcriptional regulator"/>
    <property type="match status" value="1"/>
</dbReference>
<dbReference type="GO" id="GO:0019619">
    <property type="term" value="P:3,4-dihydroxybenzoate catabolic process"/>
    <property type="evidence" value="ECO:0007669"/>
    <property type="project" value="InterPro"/>
</dbReference>
<reference evidence="6" key="1">
    <citation type="submission" date="2020-09" db="EMBL/GenBank/DDBJ databases">
        <title>A novel bacterium of genus Mangrovicoccus, isolated from South China Sea.</title>
        <authorList>
            <person name="Huang H."/>
            <person name="Mo K."/>
            <person name="Hu Y."/>
        </authorList>
    </citation>
    <scope>NUCLEOTIDE SEQUENCE</scope>
    <source>
        <strain evidence="6">HB182678</strain>
    </source>
</reference>
<protein>
    <submittedName>
        <fullName evidence="6">Pca operon transcription factor PcaQ</fullName>
    </submittedName>
</protein>
<gene>
    <name evidence="6" type="primary">pcaQ</name>
    <name evidence="6" type="ORF">ICN82_08755</name>
</gene>
<dbReference type="NCBIfam" id="TIGR02424">
    <property type="entry name" value="TF_pcaQ"/>
    <property type="match status" value="1"/>
</dbReference>
<evidence type="ECO:0000256" key="2">
    <source>
        <dbReference type="ARBA" id="ARBA00023015"/>
    </source>
</evidence>
<dbReference type="InterPro" id="IPR012787">
    <property type="entry name" value="TF_PcaQ"/>
</dbReference>
<comment type="similarity">
    <text evidence="1">Belongs to the LysR transcriptional regulatory family.</text>
</comment>
<dbReference type="EMBL" id="JACVXA010000020">
    <property type="protein sequence ID" value="MBE3638286.1"/>
    <property type="molecule type" value="Genomic_DNA"/>
</dbReference>
<dbReference type="Gene3D" id="1.10.10.10">
    <property type="entry name" value="Winged helix-like DNA-binding domain superfamily/Winged helix DNA-binding domain"/>
    <property type="match status" value="1"/>
</dbReference>
<dbReference type="PROSITE" id="PS50931">
    <property type="entry name" value="HTH_LYSR"/>
    <property type="match status" value="1"/>
</dbReference>
<dbReference type="PANTHER" id="PTHR30419">
    <property type="entry name" value="HTH-TYPE TRANSCRIPTIONAL REGULATOR YBHD"/>
    <property type="match status" value="1"/>
</dbReference>
<name>A0A8J6YYG3_9RHOB</name>
<evidence type="ECO:0000256" key="4">
    <source>
        <dbReference type="ARBA" id="ARBA00023163"/>
    </source>
</evidence>
<dbReference type="RefSeq" id="WP_193181746.1">
    <property type="nucleotide sequence ID" value="NZ_JACVXA010000020.1"/>
</dbReference>
<dbReference type="InterPro" id="IPR050950">
    <property type="entry name" value="HTH-type_LysR_regulators"/>
</dbReference>
<evidence type="ECO:0000256" key="3">
    <source>
        <dbReference type="ARBA" id="ARBA00023125"/>
    </source>
</evidence>
<dbReference type="PRINTS" id="PR00039">
    <property type="entry name" value="HTHLYSR"/>
</dbReference>
<evidence type="ECO:0000256" key="1">
    <source>
        <dbReference type="ARBA" id="ARBA00009437"/>
    </source>
</evidence>
<evidence type="ECO:0000313" key="6">
    <source>
        <dbReference type="EMBL" id="MBE3638286.1"/>
    </source>
</evidence>
<dbReference type="InterPro" id="IPR005119">
    <property type="entry name" value="LysR_subst-bd"/>
</dbReference>
<organism evidence="6 7">
    <name type="scientific">Mangrovicoccus algicola</name>
    <dbReference type="NCBI Taxonomy" id="2771008"/>
    <lineage>
        <taxon>Bacteria</taxon>
        <taxon>Pseudomonadati</taxon>
        <taxon>Pseudomonadota</taxon>
        <taxon>Alphaproteobacteria</taxon>
        <taxon>Rhodobacterales</taxon>
        <taxon>Paracoccaceae</taxon>
        <taxon>Mangrovicoccus</taxon>
    </lineage>
</organism>
<proteinExistence type="inferred from homology"/>
<accession>A0A8J6YYG3</accession>
<dbReference type="Pfam" id="PF03466">
    <property type="entry name" value="LysR_substrate"/>
    <property type="match status" value="1"/>
</dbReference>
<dbReference type="InterPro" id="IPR000847">
    <property type="entry name" value="LysR_HTH_N"/>
</dbReference>
<keyword evidence="2" id="KW-0805">Transcription regulation</keyword>
<dbReference type="Pfam" id="PF00126">
    <property type="entry name" value="HTH_1"/>
    <property type="match status" value="1"/>
</dbReference>
<evidence type="ECO:0000313" key="7">
    <source>
        <dbReference type="Proteomes" id="UP000609121"/>
    </source>
</evidence>
<dbReference type="GO" id="GO:0005829">
    <property type="term" value="C:cytosol"/>
    <property type="evidence" value="ECO:0007669"/>
    <property type="project" value="TreeGrafter"/>
</dbReference>
<dbReference type="GO" id="GO:0045893">
    <property type="term" value="P:positive regulation of DNA-templated transcription"/>
    <property type="evidence" value="ECO:0007669"/>
    <property type="project" value="InterPro"/>
</dbReference>
<keyword evidence="3" id="KW-0238">DNA-binding</keyword>
<dbReference type="InterPro" id="IPR036390">
    <property type="entry name" value="WH_DNA-bd_sf"/>
</dbReference>
<evidence type="ECO:0000259" key="5">
    <source>
        <dbReference type="PROSITE" id="PS50931"/>
    </source>
</evidence>
<keyword evidence="7" id="KW-1185">Reference proteome</keyword>
<dbReference type="Proteomes" id="UP000609121">
    <property type="component" value="Unassembled WGS sequence"/>
</dbReference>
<sequence>MRLSGRLNMRHLELFVEVAQRKSVSRAAEALHLTQPAVSRTLRELEELCGRPLFEKHGRGIRLSPYGTIFLRHAGASLAAAREGLSALQSLDPDQGPPLRIGALPTVLATIVPRAVAAYRAEGPGARLSVASGSNLVLLNDLREGRLDLVVGRLPAPENMAAVTFEPLYRERVVVVVAAGHPLEGARLLSAEDLARYPVLLPGPGSIIRPFVERLLMEQGLTPPADAIETVSPSFGWAFVKRSRAVWFISQGVVAAQLETGEFAELPMDTGTTLGSVGLCTRLDKAPGASVTRFADILRRVATES</sequence>
<dbReference type="SUPFAM" id="SSF46785">
    <property type="entry name" value="Winged helix' DNA-binding domain"/>
    <property type="match status" value="1"/>
</dbReference>
<comment type="caution">
    <text evidence="6">The sequence shown here is derived from an EMBL/GenBank/DDBJ whole genome shotgun (WGS) entry which is preliminary data.</text>
</comment>
<dbReference type="AlphaFoldDB" id="A0A8J6YYG3"/>
<dbReference type="GO" id="GO:0003700">
    <property type="term" value="F:DNA-binding transcription factor activity"/>
    <property type="evidence" value="ECO:0007669"/>
    <property type="project" value="InterPro"/>
</dbReference>
<dbReference type="SUPFAM" id="SSF53850">
    <property type="entry name" value="Periplasmic binding protein-like II"/>
    <property type="match status" value="1"/>
</dbReference>
<dbReference type="GO" id="GO:0003677">
    <property type="term" value="F:DNA binding"/>
    <property type="evidence" value="ECO:0007669"/>
    <property type="project" value="UniProtKB-KW"/>
</dbReference>
<dbReference type="Gene3D" id="3.40.190.10">
    <property type="entry name" value="Periplasmic binding protein-like II"/>
    <property type="match status" value="2"/>
</dbReference>
<dbReference type="PANTHER" id="PTHR30419:SF8">
    <property type="entry name" value="NITROGEN ASSIMILATION TRANSCRIPTIONAL ACTIVATOR-RELATED"/>
    <property type="match status" value="1"/>
</dbReference>
<keyword evidence="4" id="KW-0804">Transcription</keyword>
<feature type="domain" description="HTH lysR-type" evidence="5">
    <location>
        <begin position="7"/>
        <end position="64"/>
    </location>
</feature>
<dbReference type="InterPro" id="IPR036388">
    <property type="entry name" value="WH-like_DNA-bd_sf"/>
</dbReference>